<dbReference type="GO" id="GO:0005874">
    <property type="term" value="C:microtubule"/>
    <property type="evidence" value="ECO:0007669"/>
    <property type="project" value="UniProtKB-KW"/>
</dbReference>
<dbReference type="GO" id="GO:0005875">
    <property type="term" value="C:microtubule associated complex"/>
    <property type="evidence" value="ECO:0007669"/>
    <property type="project" value="TreeGrafter"/>
</dbReference>
<dbReference type="OrthoDB" id="3176171at2759"/>
<dbReference type="EMBL" id="LN721642">
    <property type="protein sequence ID" value="CEP09485.1"/>
    <property type="molecule type" value="Genomic_DNA"/>
</dbReference>
<keyword evidence="6 12" id="KW-0175">Coiled coil</keyword>
<keyword evidence="4 10" id="KW-0547">Nucleotide-binding</keyword>
<evidence type="ECO:0000256" key="6">
    <source>
        <dbReference type="ARBA" id="ARBA00023054"/>
    </source>
</evidence>
<dbReference type="PANTHER" id="PTHR47969">
    <property type="entry name" value="CHROMOSOME-ASSOCIATED KINESIN KIF4A-RELATED"/>
    <property type="match status" value="1"/>
</dbReference>
<dbReference type="GO" id="GO:0003777">
    <property type="term" value="F:microtubule motor activity"/>
    <property type="evidence" value="ECO:0007669"/>
    <property type="project" value="InterPro"/>
</dbReference>
<keyword evidence="16" id="KW-1185">Reference proteome</keyword>
<proteinExistence type="inferred from homology"/>
<evidence type="ECO:0000256" key="13">
    <source>
        <dbReference type="SAM" id="MobiDB-lite"/>
    </source>
</evidence>
<evidence type="ECO:0000256" key="4">
    <source>
        <dbReference type="ARBA" id="ARBA00022741"/>
    </source>
</evidence>
<evidence type="ECO:0000256" key="12">
    <source>
        <dbReference type="SAM" id="Coils"/>
    </source>
</evidence>
<accession>A0A0B7N1V7</accession>
<evidence type="ECO:0000256" key="2">
    <source>
        <dbReference type="ARBA" id="ARBA00022490"/>
    </source>
</evidence>
<evidence type="ECO:0000256" key="3">
    <source>
        <dbReference type="ARBA" id="ARBA00022701"/>
    </source>
</evidence>
<dbReference type="GO" id="GO:0005524">
    <property type="term" value="F:ATP binding"/>
    <property type="evidence" value="ECO:0007669"/>
    <property type="project" value="UniProtKB-UniRule"/>
</dbReference>
<evidence type="ECO:0000256" key="5">
    <source>
        <dbReference type="ARBA" id="ARBA00022840"/>
    </source>
</evidence>
<keyword evidence="2" id="KW-0963">Cytoplasm</keyword>
<dbReference type="GO" id="GO:0007018">
    <property type="term" value="P:microtubule-based movement"/>
    <property type="evidence" value="ECO:0007669"/>
    <property type="project" value="InterPro"/>
</dbReference>
<dbReference type="PRINTS" id="PR00380">
    <property type="entry name" value="KINESINHEAVY"/>
</dbReference>
<dbReference type="PANTHER" id="PTHR47969:SF15">
    <property type="entry name" value="CHROMOSOME-ASSOCIATED KINESIN KIF4A-RELATED"/>
    <property type="match status" value="1"/>
</dbReference>
<dbReference type="InterPro" id="IPR001752">
    <property type="entry name" value="Kinesin_motor_dom"/>
</dbReference>
<evidence type="ECO:0000256" key="9">
    <source>
        <dbReference type="ARBA" id="ARBA00034704"/>
    </source>
</evidence>
<dbReference type="Gene3D" id="3.40.850.10">
    <property type="entry name" value="Kinesin motor domain"/>
    <property type="match status" value="1"/>
</dbReference>
<feature type="region of interest" description="Disordered" evidence="13">
    <location>
        <begin position="689"/>
        <end position="743"/>
    </location>
</feature>
<evidence type="ECO:0000313" key="15">
    <source>
        <dbReference type="EMBL" id="CEP09485.1"/>
    </source>
</evidence>
<dbReference type="Proteomes" id="UP000054107">
    <property type="component" value="Unassembled WGS sequence"/>
</dbReference>
<keyword evidence="8" id="KW-0206">Cytoskeleton</keyword>
<dbReference type="PROSITE" id="PS50067">
    <property type="entry name" value="KINESIN_MOTOR_2"/>
    <property type="match status" value="1"/>
</dbReference>
<dbReference type="InterPro" id="IPR027417">
    <property type="entry name" value="P-loop_NTPase"/>
</dbReference>
<keyword evidence="5 10" id="KW-0067">ATP-binding</keyword>
<feature type="domain" description="Kinesin motor" evidence="14">
    <location>
        <begin position="5"/>
        <end position="352"/>
    </location>
</feature>
<evidence type="ECO:0000256" key="8">
    <source>
        <dbReference type="ARBA" id="ARBA00023212"/>
    </source>
</evidence>
<sequence length="937" mass="104750">MSLTTVRVALRVRPFNEKELKETHQSGNLITFVPGQPQQISIDQDRRHFTFDYVFPPYKSQADVYQSCIQPLFDQFVNGYNATILAYGQTGSGKTYSMGTSTTATSIATSAMEHVGIVPRFADNLFSWIECQKKQHNNNALYGVKVSFLELYNEDIIDLLNSTNRNACITIRENTNGHISWSGVHEEYIQGSADLLSCLSRGSIARTTASTDMNASSSRSHAIFSVSLIQNISLTVDNEEKIAKTLESKFHFVDLAGSERLKKTNAVGDRAKEGISINSGLLALGNVISALGDESKRQQQHIPYRNSKLTRLLQDSLGGNSQTLMLACVSPADSNANETLSTLKYANRAKNITNTVVLNQHQSLTDTLKEEIAHLKEEMRINDAFIKEVHLELDDLRAKNTALELLINGNQNNNGLPNSAKGSNMKTDETGKSLIARSQHQETSSTKRSLVVHAISADTSGLMDDDQETLVGSSVHESIRVSTSTKRKRRSTSINYVRKRVAAAAAATTTKTIATSNPAEHDQDSLLSTIDRHKLRMKKEYSFVKQFKNQPSLASDPSKIAKLLNTFLSSIKEQKQLVQMIEEGSKQQQQAESQKPPFSSILVHNNKKKEFNQSKPSFIKQPTAISLMNTAANNLTNTLMMENQTMSSQLKQIMSAVKKAMVLANNPSTSLSQLKPILNRAALIYTQHSNSTKTSSTPSVSSCNNSTATAKSSKANNSTRIQNRSNNTNGLENKKNTATSKKRVNIEDIRSGIKRIVSFEHVKHHPICLEMLNSLKQQKIKLMREQKDLLKERHQMLKEFYKDEFTEQQQKQQYMDERIDTITVQVDLIIEHIKLLTSPKSATNNNNKNNHSLIDILKHLNEGDLRALILLIIQQDLVPFNLQSEINQHNVETLYKFQQGLVQLRRTNDEINNQVLIDLLQSPIRCLSNGLVLISGK</sequence>
<dbReference type="SUPFAM" id="SSF52540">
    <property type="entry name" value="P-loop containing nucleoside triphosphate hydrolases"/>
    <property type="match status" value="1"/>
</dbReference>
<evidence type="ECO:0000256" key="10">
    <source>
        <dbReference type="PROSITE-ProRule" id="PRU00283"/>
    </source>
</evidence>
<dbReference type="GO" id="GO:0008017">
    <property type="term" value="F:microtubule binding"/>
    <property type="evidence" value="ECO:0007669"/>
    <property type="project" value="InterPro"/>
</dbReference>
<dbReference type="PROSITE" id="PS00411">
    <property type="entry name" value="KINESIN_MOTOR_1"/>
    <property type="match status" value="1"/>
</dbReference>
<dbReference type="GO" id="GO:0007052">
    <property type="term" value="P:mitotic spindle organization"/>
    <property type="evidence" value="ECO:0007669"/>
    <property type="project" value="TreeGrafter"/>
</dbReference>
<dbReference type="AlphaFoldDB" id="A0A0B7N1V7"/>
<dbReference type="InterPro" id="IPR036961">
    <property type="entry name" value="Kinesin_motor_dom_sf"/>
</dbReference>
<organism evidence="15 16">
    <name type="scientific">Parasitella parasitica</name>
    <dbReference type="NCBI Taxonomy" id="35722"/>
    <lineage>
        <taxon>Eukaryota</taxon>
        <taxon>Fungi</taxon>
        <taxon>Fungi incertae sedis</taxon>
        <taxon>Mucoromycota</taxon>
        <taxon>Mucoromycotina</taxon>
        <taxon>Mucoromycetes</taxon>
        <taxon>Mucorales</taxon>
        <taxon>Mucorineae</taxon>
        <taxon>Mucoraceae</taxon>
        <taxon>Parasitella</taxon>
    </lineage>
</organism>
<keyword evidence="7 10" id="KW-0505">Motor protein</keyword>
<evidence type="ECO:0000313" key="16">
    <source>
        <dbReference type="Proteomes" id="UP000054107"/>
    </source>
</evidence>
<dbReference type="STRING" id="35722.A0A0B7N1V7"/>
<feature type="compositionally biased region" description="Low complexity" evidence="13">
    <location>
        <begin position="689"/>
        <end position="707"/>
    </location>
</feature>
<evidence type="ECO:0000259" key="14">
    <source>
        <dbReference type="PROSITE" id="PS50067"/>
    </source>
</evidence>
<feature type="coiled-coil region" evidence="12">
    <location>
        <begin position="358"/>
        <end position="413"/>
    </location>
</feature>
<comment type="subcellular location">
    <subcellularLocation>
        <location evidence="1">Cytoplasm</location>
        <location evidence="1">Cytoskeleton</location>
    </subcellularLocation>
</comment>
<reference evidence="15 16" key="1">
    <citation type="submission" date="2014-09" db="EMBL/GenBank/DDBJ databases">
        <authorList>
            <person name="Ellenberger Sabrina"/>
        </authorList>
    </citation>
    <scope>NUCLEOTIDE SEQUENCE [LARGE SCALE GENOMIC DNA]</scope>
    <source>
        <strain evidence="15 16">CBS 412.66</strain>
    </source>
</reference>
<evidence type="ECO:0000256" key="1">
    <source>
        <dbReference type="ARBA" id="ARBA00004245"/>
    </source>
</evidence>
<dbReference type="GO" id="GO:0051231">
    <property type="term" value="P:spindle elongation"/>
    <property type="evidence" value="ECO:0007669"/>
    <property type="project" value="TreeGrafter"/>
</dbReference>
<keyword evidence="3 11" id="KW-0493">Microtubule</keyword>
<dbReference type="InterPro" id="IPR027640">
    <property type="entry name" value="Kinesin-like_fam"/>
</dbReference>
<feature type="compositionally biased region" description="Polar residues" evidence="13">
    <location>
        <begin position="708"/>
        <end position="739"/>
    </location>
</feature>
<dbReference type="InterPro" id="IPR019821">
    <property type="entry name" value="Kinesin_motor_CS"/>
</dbReference>
<protein>
    <recommendedName>
        <fullName evidence="11">Kinesin-like protein</fullName>
    </recommendedName>
</protein>
<dbReference type="FunFam" id="3.40.850.10:FF:000019">
    <property type="entry name" value="Kinesin-like protein KIN-5D"/>
    <property type="match status" value="1"/>
</dbReference>
<evidence type="ECO:0000256" key="7">
    <source>
        <dbReference type="ARBA" id="ARBA00023175"/>
    </source>
</evidence>
<dbReference type="SMART" id="SM00129">
    <property type="entry name" value="KISc"/>
    <property type="match status" value="1"/>
</dbReference>
<gene>
    <name evidence="15" type="primary">PARPA_02984.1 scaffold 6049</name>
</gene>
<feature type="binding site" evidence="10">
    <location>
        <begin position="88"/>
        <end position="95"/>
    </location>
    <ligand>
        <name>ATP</name>
        <dbReference type="ChEBI" id="CHEBI:30616"/>
    </ligand>
</feature>
<comment type="similarity">
    <text evidence="9">Belongs to the TRAFAC class myosin-kinesin ATPase superfamily. Kinesin family. KIN-5/BimC subfamily.</text>
</comment>
<dbReference type="Pfam" id="PF00225">
    <property type="entry name" value="Kinesin"/>
    <property type="match status" value="1"/>
</dbReference>
<name>A0A0B7N1V7_9FUNG</name>
<evidence type="ECO:0000256" key="11">
    <source>
        <dbReference type="RuleBase" id="RU000394"/>
    </source>
</evidence>